<dbReference type="InterPro" id="IPR010520">
    <property type="entry name" value="FrsA-like"/>
</dbReference>
<sequence>MKCRAERLSDMFTFDLDSEDLFEERAKQFVGAWGIPAPIVTRVRARIRDMWSDQAGGWTPEWGREAETAESQGDWLLAALCWGAAKFPTIATPIRAEAFGRQLAAYEKAAPSFPVSFERRRLVVAGPDGATEVAAHIFQRRRRRRDGLLVICGGVDTWKVELHNAAVRMARLTGFAVVALDNPGTGETTAPISPHADRIVAETISAVANGSGPVGMVGVSFAGLWAAKLALDGRVDAAISLGGPVGAQIIQDVRALPNGMPGILAHAAQLNELPAVEDYQGFITEFSLRRQGYFDRPPVSPVLAINGDHDHFVPLADTTVFTGLPGCEAWVVRDGTHCAPERLSTIMPPAVMWLIARMTGSPLDKAGAALLKPLAMPSLRHDLA</sequence>
<reference evidence="1 2" key="1">
    <citation type="submission" date="2015-09" db="EMBL/GenBank/DDBJ databases">
        <title>Genome Sequences of Mycobacterium immunogenum Isolates, Recuperated from a Chloraminated Drinking Water Distribution System Simulator Subjected to Episodes of Nitrification.</title>
        <authorList>
            <person name="Gomez-Alvarez V."/>
            <person name="Revetta R.P."/>
        </authorList>
    </citation>
    <scope>NUCLEOTIDE SEQUENCE [LARGE SCALE GENOMIC DNA]</scope>
    <source>
        <strain evidence="1 2">H076</strain>
    </source>
</reference>
<dbReference type="Proteomes" id="UP000037962">
    <property type="component" value="Unassembled WGS sequence"/>
</dbReference>
<dbReference type="Gene3D" id="3.40.50.1820">
    <property type="entry name" value="alpha/beta hydrolase"/>
    <property type="match status" value="1"/>
</dbReference>
<dbReference type="SUPFAM" id="SSF53474">
    <property type="entry name" value="alpha/beta-Hydrolases"/>
    <property type="match status" value="1"/>
</dbReference>
<comment type="caution">
    <text evidence="1">The sequence shown here is derived from an EMBL/GenBank/DDBJ whole genome shotgun (WGS) entry which is preliminary data.</text>
</comment>
<accession>A0ABR5LYM4</accession>
<dbReference type="EMBL" id="LJFS01000001">
    <property type="protein sequence ID" value="KPG37508.1"/>
    <property type="molecule type" value="Genomic_DNA"/>
</dbReference>
<keyword evidence="2" id="KW-1185">Reference proteome</keyword>
<gene>
    <name evidence="1" type="ORF">AN912_00420</name>
</gene>
<evidence type="ECO:0000313" key="1">
    <source>
        <dbReference type="EMBL" id="KPG37508.1"/>
    </source>
</evidence>
<dbReference type="InterPro" id="IPR029058">
    <property type="entry name" value="AB_hydrolase_fold"/>
</dbReference>
<dbReference type="Pfam" id="PF06500">
    <property type="entry name" value="FrsA-like"/>
    <property type="match status" value="1"/>
</dbReference>
<protein>
    <submittedName>
        <fullName evidence="1">Uncharacterized protein</fullName>
    </submittedName>
</protein>
<organism evidence="1 2">
    <name type="scientific">Mycobacteroides immunogenum</name>
    <dbReference type="NCBI Taxonomy" id="83262"/>
    <lineage>
        <taxon>Bacteria</taxon>
        <taxon>Bacillati</taxon>
        <taxon>Actinomycetota</taxon>
        <taxon>Actinomycetes</taxon>
        <taxon>Mycobacteriales</taxon>
        <taxon>Mycobacteriaceae</taxon>
        <taxon>Mycobacteroides</taxon>
    </lineage>
</organism>
<proteinExistence type="predicted"/>
<name>A0ABR5LYM4_9MYCO</name>
<evidence type="ECO:0000313" key="2">
    <source>
        <dbReference type="Proteomes" id="UP000037962"/>
    </source>
</evidence>